<evidence type="ECO:0000256" key="1">
    <source>
        <dbReference type="ARBA" id="ARBA00022679"/>
    </source>
</evidence>
<dbReference type="Proteomes" id="UP000254219">
    <property type="component" value="Unassembled WGS sequence"/>
</dbReference>
<reference evidence="8 9" key="3">
    <citation type="submission" date="2018-06" db="EMBL/GenBank/DDBJ databases">
        <authorList>
            <consortium name="Pathogen Informatics"/>
            <person name="Doyle S."/>
        </authorList>
    </citation>
    <scope>NUCLEOTIDE SEQUENCE [LARGE SCALE GENOMIC DNA]</scope>
    <source>
        <strain evidence="8 9">NCTC11181</strain>
    </source>
</reference>
<dbReference type="SUPFAM" id="SSF53756">
    <property type="entry name" value="UDP-Glycosyltransferase/glycogen phosphorylase"/>
    <property type="match status" value="1"/>
</dbReference>
<dbReference type="RefSeq" id="WP_087893337.1">
    <property type="nucleotide sequence ID" value="NZ_CAJSJA010000005.1"/>
</dbReference>
<dbReference type="EMBL" id="KJ755550">
    <property type="protein sequence ID" value="AIG62455.1"/>
    <property type="molecule type" value="Genomic_DNA"/>
</dbReference>
<feature type="domain" description="Glycosyl transferase family 1" evidence="3">
    <location>
        <begin position="188"/>
        <end position="328"/>
    </location>
</feature>
<dbReference type="AlphaFoldDB" id="A0A0A8J660"/>
<dbReference type="PANTHER" id="PTHR46401">
    <property type="entry name" value="GLYCOSYLTRANSFERASE WBBK-RELATED"/>
    <property type="match status" value="1"/>
</dbReference>
<evidence type="ECO:0000313" key="6">
    <source>
        <dbReference type="EMBL" id="BAQ01746.1"/>
    </source>
</evidence>
<sequence>MKKILVDCRLINNSGIGVYIKSMLEELREYSDIHVSILVMYQENKVEELCDLINGDVIYTRISRFNPLNLFIFNKILSGFDFYFVPFLSILPVRIFSGKVKIISTVHDLCPIKVKKAFDWRVIIVYYIIMYLQLKFSNSIIAISNFTKTEIIDIYGKQYSNKITVIYNAARIIPSGQSLIKECDFKSEIYGICVGNIKPHKNITPLISYWKKNKIKVKLLFVGESSGFYTSDISSMLLTNEYVSFTGFITDEELHEYYKGASFFIYPSLYEGFGLPLLEAMSYKLKIFASDIPVFHEIANDSIEYFSPENFSGLKEKIEKFIASSREEKISYNYESILNKYSWRDSVKLFVHDLLI</sequence>
<keyword evidence="1 6" id="KW-0808">Transferase</keyword>
<dbReference type="GO" id="GO:0009103">
    <property type="term" value="P:lipopolysaccharide biosynthetic process"/>
    <property type="evidence" value="ECO:0007669"/>
    <property type="project" value="TreeGrafter"/>
</dbReference>
<reference evidence="6" key="1">
    <citation type="journal article" date="2014" name="DNA Res.">
        <title>A complete view of the genetic diversity of the Escherichia coli O-antigen biosynthesis gene cluster.</title>
        <authorList>
            <person name="Iguchi A."/>
            <person name="Iyoda S."/>
            <person name="Kikuchi T."/>
            <person name="Ogura Y."/>
            <person name="Katsura K."/>
            <person name="Ohnishi M."/>
            <person name="Hayashi T."/>
            <person name="Thomson N.R."/>
        </authorList>
    </citation>
    <scope>NUCLEOTIDE SEQUENCE</scope>
    <source>
        <strain evidence="6">1624-56</strain>
    </source>
</reference>
<dbReference type="InterPro" id="IPR028098">
    <property type="entry name" value="Glyco_trans_4-like_N"/>
</dbReference>
<dbReference type="EC" id="2.4.1.21" evidence="8"/>
<reference evidence="5" key="2">
    <citation type="journal article" date="2016" name="PLoS ONE">
        <title>Comparison of O-Antigen Gene Clusters of All O-Serogroups of Escherichia coli and Proposal for Adopting a New Nomenclature for O-Typing.</title>
        <authorList>
            <person name="DebRoy C."/>
            <person name="Fratamico P.M."/>
            <person name="Yan X."/>
            <person name="Baranzoni G."/>
            <person name="Liu Y."/>
            <person name="Needleman D.S."/>
            <person name="Tebbs R."/>
            <person name="O'Connell C.D."/>
            <person name="Allred A."/>
            <person name="Swimley M."/>
            <person name="Mwangi M."/>
            <person name="Kapur V."/>
            <person name="Raygoza Garay J.A."/>
            <person name="Roberts E.L."/>
            <person name="Katani R."/>
        </authorList>
    </citation>
    <scope>NUCLEOTIDE SEQUENCE</scope>
    <source>
        <strain evidence="5">1624-56</strain>
    </source>
</reference>
<dbReference type="EMBL" id="AB812062">
    <property type="protein sequence ID" value="BAQ01746.1"/>
    <property type="molecule type" value="Genomic_DNA"/>
</dbReference>
<proteinExistence type="predicted"/>
<dbReference type="Proteomes" id="UP000594864">
    <property type="component" value="Chromosome"/>
</dbReference>
<name>A0A0A8J660_ECOLX</name>
<keyword evidence="2" id="KW-0812">Transmembrane</keyword>
<dbReference type="Gene3D" id="3.40.50.2000">
    <property type="entry name" value="Glycogen Phosphorylase B"/>
    <property type="match status" value="2"/>
</dbReference>
<feature type="transmembrane region" description="Helical" evidence="2">
    <location>
        <begin position="117"/>
        <end position="134"/>
    </location>
</feature>
<evidence type="ECO:0000256" key="2">
    <source>
        <dbReference type="SAM" id="Phobius"/>
    </source>
</evidence>
<dbReference type="EMBL" id="UFYN01000009">
    <property type="protein sequence ID" value="STE77801.1"/>
    <property type="molecule type" value="Genomic_DNA"/>
</dbReference>
<dbReference type="Pfam" id="PF13439">
    <property type="entry name" value="Glyco_transf_4"/>
    <property type="match status" value="1"/>
</dbReference>
<dbReference type="GO" id="GO:0009011">
    <property type="term" value="F:alpha-1,4-glucan glucosyltransferase (ADP-glucose donor) activity"/>
    <property type="evidence" value="ECO:0007669"/>
    <property type="project" value="UniProtKB-EC"/>
</dbReference>
<keyword evidence="8" id="KW-0328">Glycosyltransferase</keyword>
<dbReference type="EMBL" id="CP065611">
    <property type="protein sequence ID" value="QPR05814.1"/>
    <property type="molecule type" value="Genomic_DNA"/>
</dbReference>
<evidence type="ECO:0000313" key="10">
    <source>
        <dbReference type="Proteomes" id="UP000594864"/>
    </source>
</evidence>
<dbReference type="Pfam" id="PF00534">
    <property type="entry name" value="Glycos_transf_1"/>
    <property type="match status" value="1"/>
</dbReference>
<evidence type="ECO:0000313" key="5">
    <source>
        <dbReference type="EMBL" id="AIG62455.1"/>
    </source>
</evidence>
<evidence type="ECO:0000313" key="9">
    <source>
        <dbReference type="Proteomes" id="UP000254219"/>
    </source>
</evidence>
<evidence type="ECO:0000259" key="4">
    <source>
        <dbReference type="Pfam" id="PF13439"/>
    </source>
</evidence>
<feature type="domain" description="Glycosyltransferase subfamily 4-like N-terminal" evidence="4">
    <location>
        <begin position="14"/>
        <end position="169"/>
    </location>
</feature>
<accession>A0A0A8J660</accession>
<dbReference type="PANTHER" id="PTHR46401:SF2">
    <property type="entry name" value="GLYCOSYLTRANSFERASE WBBK-RELATED"/>
    <property type="match status" value="1"/>
</dbReference>
<dbReference type="InterPro" id="IPR001296">
    <property type="entry name" value="Glyco_trans_1"/>
</dbReference>
<evidence type="ECO:0000313" key="8">
    <source>
        <dbReference type="EMBL" id="STE77801.1"/>
    </source>
</evidence>
<protein>
    <submittedName>
        <fullName evidence="5 8">Glycosyl transferase</fullName>
        <ecNumber evidence="8">2.4.1.21</ecNumber>
    </submittedName>
    <submittedName>
        <fullName evidence="7">Glycosyltransferase family 4 protein</fullName>
    </submittedName>
    <submittedName>
        <fullName evidence="6">Putative glycosyltransferase</fullName>
    </submittedName>
</protein>
<dbReference type="CDD" id="cd03809">
    <property type="entry name" value="GT4_MtfB-like"/>
    <property type="match status" value="1"/>
</dbReference>
<gene>
    <name evidence="5" type="primary">gtf1</name>
    <name evidence="8" type="synonym">glgA_2</name>
    <name evidence="7" type="ORF">I6H02_05130</name>
    <name evidence="8" type="ORF">NCTC11181_05782</name>
</gene>
<evidence type="ECO:0000313" key="7">
    <source>
        <dbReference type="EMBL" id="QPR05814.1"/>
    </source>
</evidence>
<organism evidence="6">
    <name type="scientific">Escherichia coli</name>
    <dbReference type="NCBI Taxonomy" id="562"/>
    <lineage>
        <taxon>Bacteria</taxon>
        <taxon>Pseudomonadati</taxon>
        <taxon>Pseudomonadota</taxon>
        <taxon>Gammaproteobacteria</taxon>
        <taxon>Enterobacterales</taxon>
        <taxon>Enterobacteriaceae</taxon>
        <taxon>Escherichia</taxon>
    </lineage>
</organism>
<reference evidence="7 10" key="4">
    <citation type="submission" date="2020-12" db="EMBL/GenBank/DDBJ databases">
        <title>FDA dAtabase for Regulatory Grade micrObial Sequences (FDA-ARGOS): Supporting development and validation of Infectious Disease Dx tests.</title>
        <authorList>
            <person name="Sproer C."/>
            <person name="Gronow S."/>
            <person name="Severitt S."/>
            <person name="Schroder I."/>
            <person name="Tallon L."/>
            <person name="Sadzewicz L."/>
            <person name="Zhao X."/>
            <person name="Boylan J."/>
            <person name="Ott S."/>
            <person name="Bowen H."/>
            <person name="Vavikolanu K."/>
            <person name="Mehta A."/>
            <person name="Aluvathingal J."/>
            <person name="Nadendla S."/>
            <person name="Lowell S."/>
            <person name="Myers T."/>
            <person name="Yan Y."/>
            <person name="Sichtig H."/>
        </authorList>
    </citation>
    <scope>NUCLEOTIDE SEQUENCE [LARGE SCALE GENOMIC DNA]</scope>
    <source>
        <strain evidence="7 10">FDAARGOS_945</strain>
    </source>
</reference>
<keyword evidence="2" id="KW-0472">Membrane</keyword>
<evidence type="ECO:0000259" key="3">
    <source>
        <dbReference type="Pfam" id="PF00534"/>
    </source>
</evidence>
<keyword evidence="2" id="KW-1133">Transmembrane helix</keyword>